<gene>
    <name evidence="2" type="ORF">CYMTET_45318</name>
</gene>
<protein>
    <submittedName>
        <fullName evidence="2">Uncharacterized protein</fullName>
    </submittedName>
</protein>
<accession>A0AAE0EYE7</accession>
<dbReference type="AlphaFoldDB" id="A0AAE0EYE7"/>
<proteinExistence type="predicted"/>
<dbReference type="EMBL" id="LGRX02031023">
    <property type="protein sequence ID" value="KAK3245093.1"/>
    <property type="molecule type" value="Genomic_DNA"/>
</dbReference>
<feature type="non-terminal residue" evidence="2">
    <location>
        <position position="1"/>
    </location>
</feature>
<feature type="compositionally biased region" description="Basic and acidic residues" evidence="1">
    <location>
        <begin position="1"/>
        <end position="12"/>
    </location>
</feature>
<feature type="region of interest" description="Disordered" evidence="1">
    <location>
        <begin position="1"/>
        <end position="52"/>
    </location>
</feature>
<reference evidence="2 3" key="1">
    <citation type="journal article" date="2015" name="Genome Biol. Evol.">
        <title>Comparative Genomics of a Bacterivorous Green Alga Reveals Evolutionary Causalities and Consequences of Phago-Mixotrophic Mode of Nutrition.</title>
        <authorList>
            <person name="Burns J.A."/>
            <person name="Paasch A."/>
            <person name="Narechania A."/>
            <person name="Kim E."/>
        </authorList>
    </citation>
    <scope>NUCLEOTIDE SEQUENCE [LARGE SCALE GENOMIC DNA]</scope>
    <source>
        <strain evidence="2 3">PLY_AMNH</strain>
    </source>
</reference>
<evidence type="ECO:0000256" key="1">
    <source>
        <dbReference type="SAM" id="MobiDB-lite"/>
    </source>
</evidence>
<keyword evidence="3" id="KW-1185">Reference proteome</keyword>
<organism evidence="2 3">
    <name type="scientific">Cymbomonas tetramitiformis</name>
    <dbReference type="NCBI Taxonomy" id="36881"/>
    <lineage>
        <taxon>Eukaryota</taxon>
        <taxon>Viridiplantae</taxon>
        <taxon>Chlorophyta</taxon>
        <taxon>Pyramimonadophyceae</taxon>
        <taxon>Pyramimonadales</taxon>
        <taxon>Pyramimonadaceae</taxon>
        <taxon>Cymbomonas</taxon>
    </lineage>
</organism>
<sequence>VVGTKGNKELARRQTLPNAPCDKQKAKAEEEPAGSVQPEAAGVRPTPAESDQDMMKKLLLQQQQQQITLMMEQLTHLNAEMAKGDIAGSSTQTKGDKELARRQKLPYCPYREGNPNPPRPTTRETRMSQLYNLYGDSLKKTSDSLNKKASSSLKYEQLVLGPALAYFYDAVQFSDNTLELLENQDKVPVSAHEIEHRVYETHNTFMGVFTLMAQRYSMLQLRASLDGDVSAHGGPEALKAKLAFIEEKVYNDSDGFTNEPIFNQWLQEFETSRQRAVTVSKDENGVMTELEAQT</sequence>
<evidence type="ECO:0000313" key="3">
    <source>
        <dbReference type="Proteomes" id="UP001190700"/>
    </source>
</evidence>
<feature type="region of interest" description="Disordered" evidence="1">
    <location>
        <begin position="83"/>
        <end position="124"/>
    </location>
</feature>
<dbReference type="Proteomes" id="UP001190700">
    <property type="component" value="Unassembled WGS sequence"/>
</dbReference>
<comment type="caution">
    <text evidence="2">The sequence shown here is derived from an EMBL/GenBank/DDBJ whole genome shotgun (WGS) entry which is preliminary data.</text>
</comment>
<evidence type="ECO:0000313" key="2">
    <source>
        <dbReference type="EMBL" id="KAK3245093.1"/>
    </source>
</evidence>
<name>A0AAE0EYE7_9CHLO</name>